<gene>
    <name evidence="2" type="ORF">A2843_00070</name>
</gene>
<dbReference type="Gene3D" id="3.30.420.10">
    <property type="entry name" value="Ribonuclease H-like superfamily/Ribonuclease H"/>
    <property type="match status" value="1"/>
</dbReference>
<dbReference type="GO" id="GO:0003676">
    <property type="term" value="F:nucleic acid binding"/>
    <property type="evidence" value="ECO:0007669"/>
    <property type="project" value="InterPro"/>
</dbReference>
<dbReference type="InterPro" id="IPR001584">
    <property type="entry name" value="Integrase_cat-core"/>
</dbReference>
<evidence type="ECO:0000313" key="2">
    <source>
        <dbReference type="EMBL" id="OHA64897.1"/>
    </source>
</evidence>
<dbReference type="GO" id="GO:0004803">
    <property type="term" value="F:transposase activity"/>
    <property type="evidence" value="ECO:0007669"/>
    <property type="project" value="TreeGrafter"/>
</dbReference>
<feature type="non-terminal residue" evidence="2">
    <location>
        <position position="1"/>
    </location>
</feature>
<sequence>NPYHSWERGTNENTNGLIRDYFPKKTDFTTIPDEEISFVEKELNTRPRKRLGYLTPLEAMGVAIGSRMYPFFIDTF</sequence>
<dbReference type="EMBL" id="MHTS01000006">
    <property type="protein sequence ID" value="OHA64897.1"/>
    <property type="molecule type" value="Genomic_DNA"/>
</dbReference>
<dbReference type="PROSITE" id="PS50994">
    <property type="entry name" value="INTEGRASE"/>
    <property type="match status" value="1"/>
</dbReference>
<comment type="caution">
    <text evidence="2">The sequence shown here is derived from an EMBL/GenBank/DDBJ whole genome shotgun (WGS) entry which is preliminary data.</text>
</comment>
<feature type="domain" description="Integrase catalytic" evidence="1">
    <location>
        <begin position="1"/>
        <end position="64"/>
    </location>
</feature>
<name>A0A1G2QWT1_9BACT</name>
<dbReference type="PANTHER" id="PTHR10948:SF23">
    <property type="entry name" value="TRANSPOSASE INSI FOR INSERTION SEQUENCE ELEMENT IS30A-RELATED"/>
    <property type="match status" value="1"/>
</dbReference>
<evidence type="ECO:0000313" key="3">
    <source>
        <dbReference type="Proteomes" id="UP000178170"/>
    </source>
</evidence>
<protein>
    <recommendedName>
        <fullName evidence="1">Integrase catalytic domain-containing protein</fullName>
    </recommendedName>
</protein>
<dbReference type="Proteomes" id="UP000178170">
    <property type="component" value="Unassembled WGS sequence"/>
</dbReference>
<dbReference type="GO" id="GO:0005829">
    <property type="term" value="C:cytosol"/>
    <property type="evidence" value="ECO:0007669"/>
    <property type="project" value="TreeGrafter"/>
</dbReference>
<evidence type="ECO:0000259" key="1">
    <source>
        <dbReference type="PROSITE" id="PS50994"/>
    </source>
</evidence>
<dbReference type="AlphaFoldDB" id="A0A1G2QWT1"/>
<dbReference type="InterPro" id="IPR012337">
    <property type="entry name" value="RNaseH-like_sf"/>
</dbReference>
<organism evidence="2 3">
    <name type="scientific">Candidatus Wildermuthbacteria bacterium RIFCSPHIGHO2_01_FULL_48_27b</name>
    <dbReference type="NCBI Taxonomy" id="1802447"/>
    <lineage>
        <taxon>Bacteria</taxon>
        <taxon>Candidatus Wildermuthiibacteriota</taxon>
    </lineage>
</organism>
<accession>A0A1G2QWT1</accession>
<dbReference type="InterPro" id="IPR036397">
    <property type="entry name" value="RNaseH_sf"/>
</dbReference>
<dbReference type="GO" id="GO:0032196">
    <property type="term" value="P:transposition"/>
    <property type="evidence" value="ECO:0007669"/>
    <property type="project" value="TreeGrafter"/>
</dbReference>
<dbReference type="InterPro" id="IPR051917">
    <property type="entry name" value="Transposase-Integrase"/>
</dbReference>
<reference evidence="2 3" key="1">
    <citation type="journal article" date="2016" name="Nat. Commun.">
        <title>Thousands of microbial genomes shed light on interconnected biogeochemical processes in an aquifer system.</title>
        <authorList>
            <person name="Anantharaman K."/>
            <person name="Brown C.T."/>
            <person name="Hug L.A."/>
            <person name="Sharon I."/>
            <person name="Castelle C.J."/>
            <person name="Probst A.J."/>
            <person name="Thomas B.C."/>
            <person name="Singh A."/>
            <person name="Wilkins M.J."/>
            <person name="Karaoz U."/>
            <person name="Brodie E.L."/>
            <person name="Williams K.H."/>
            <person name="Hubbard S.S."/>
            <person name="Banfield J.F."/>
        </authorList>
    </citation>
    <scope>NUCLEOTIDE SEQUENCE [LARGE SCALE GENOMIC DNA]</scope>
</reference>
<proteinExistence type="predicted"/>
<dbReference type="SUPFAM" id="SSF53098">
    <property type="entry name" value="Ribonuclease H-like"/>
    <property type="match status" value="1"/>
</dbReference>
<dbReference type="PANTHER" id="PTHR10948">
    <property type="entry name" value="TRANSPOSASE"/>
    <property type="match status" value="1"/>
</dbReference>
<dbReference type="GO" id="GO:0015074">
    <property type="term" value="P:DNA integration"/>
    <property type="evidence" value="ECO:0007669"/>
    <property type="project" value="InterPro"/>
</dbReference>